<protein>
    <recommendedName>
        <fullName evidence="3">diguanylate cyclase</fullName>
        <ecNumber evidence="3">2.7.7.65</ecNumber>
    </recommendedName>
</protein>
<reference evidence="8" key="1">
    <citation type="submission" date="2021-02" db="EMBL/GenBank/DDBJ databases">
        <title>Genome analysis of blister spot of apple pathogen from New York area.</title>
        <authorList>
            <person name="Kandel P."/>
            <person name="Hockett K.L."/>
            <person name="Santander R."/>
            <person name="Acimovic S."/>
        </authorList>
    </citation>
    <scope>NUCLEOTIDE SEQUENCE</scope>
    <source>
        <strain evidence="8">PSP1</strain>
    </source>
</reference>
<dbReference type="FunFam" id="3.30.70.270:FF:000001">
    <property type="entry name" value="Diguanylate cyclase domain protein"/>
    <property type="match status" value="1"/>
</dbReference>
<evidence type="ECO:0000256" key="2">
    <source>
        <dbReference type="ARBA" id="ARBA00004533"/>
    </source>
</evidence>
<dbReference type="SMART" id="SM00448">
    <property type="entry name" value="REC"/>
    <property type="match status" value="1"/>
</dbReference>
<dbReference type="EMBL" id="JAFFRZ010000001">
    <property type="protein sequence ID" value="MDH4623194.1"/>
    <property type="molecule type" value="Genomic_DNA"/>
</dbReference>
<evidence type="ECO:0000256" key="1">
    <source>
        <dbReference type="ARBA" id="ARBA00001946"/>
    </source>
</evidence>
<dbReference type="Gene3D" id="3.30.70.270">
    <property type="match status" value="1"/>
</dbReference>
<comment type="caution">
    <text evidence="8">The sequence shown here is derived from an EMBL/GenBank/DDBJ whole genome shotgun (WGS) entry which is preliminary data.</text>
</comment>
<gene>
    <name evidence="8" type="ORF">JW322_15870</name>
</gene>
<dbReference type="PROSITE" id="PS50110">
    <property type="entry name" value="RESPONSE_REGULATORY"/>
    <property type="match status" value="1"/>
</dbReference>
<dbReference type="SMART" id="SM00267">
    <property type="entry name" value="GGDEF"/>
    <property type="match status" value="1"/>
</dbReference>
<dbReference type="PANTHER" id="PTHR45138">
    <property type="entry name" value="REGULATORY COMPONENTS OF SENSORY TRANSDUCTION SYSTEM"/>
    <property type="match status" value="1"/>
</dbReference>
<dbReference type="InterPro" id="IPR011006">
    <property type="entry name" value="CheY-like_superfamily"/>
</dbReference>
<feature type="domain" description="Response regulatory" evidence="6">
    <location>
        <begin position="6"/>
        <end position="121"/>
    </location>
</feature>
<dbReference type="SUPFAM" id="SSF52172">
    <property type="entry name" value="CheY-like"/>
    <property type="match status" value="1"/>
</dbReference>
<evidence type="ECO:0000256" key="3">
    <source>
        <dbReference type="ARBA" id="ARBA00012528"/>
    </source>
</evidence>
<sequence>MQPVPSLLIVDDDISAIRVLSKVLNGLGQIRFATGGAQALKMVRDMRPDLILLDAEMPGMSGFEVCETLKADQLLEDVPVIFITSHTETRIEEAGLALGAVDFIGKPIQPLIVTARVKTHLRLKMAMDQLNLLAQTDGLTGLANRRFLDESIEREWLRVRRNQGAFSLLLLDIDFFKRYNDHYGHLQGDECLIAIAHAVKHCVHRSTDLVARYGGEEFAVLLPDTGAEGACRLAEEIVEHIHGLARPHETSDLGRVTVSVGVASLEAGALPIPRPGVAAGTAPDSIAAALLAEADRALYRAKHEGRNCSRFEPIQVAPWH</sequence>
<organism evidence="8 9">
    <name type="scientific">Pseudomonas syringae pv. papulans</name>
    <dbReference type="NCBI Taxonomy" id="83963"/>
    <lineage>
        <taxon>Bacteria</taxon>
        <taxon>Pseudomonadati</taxon>
        <taxon>Pseudomonadota</taxon>
        <taxon>Gammaproteobacteria</taxon>
        <taxon>Pseudomonadales</taxon>
        <taxon>Pseudomonadaceae</taxon>
        <taxon>Pseudomonas</taxon>
        <taxon>Pseudomonas syringae</taxon>
    </lineage>
</organism>
<dbReference type="CDD" id="cd01949">
    <property type="entry name" value="GGDEF"/>
    <property type="match status" value="1"/>
</dbReference>
<name>A0A0P9XG51_PSESX</name>
<keyword evidence="5" id="KW-0597">Phosphoprotein</keyword>
<evidence type="ECO:0000313" key="9">
    <source>
        <dbReference type="Proteomes" id="UP001162155"/>
    </source>
</evidence>
<dbReference type="GO" id="GO:0043709">
    <property type="term" value="P:cell adhesion involved in single-species biofilm formation"/>
    <property type="evidence" value="ECO:0007669"/>
    <property type="project" value="TreeGrafter"/>
</dbReference>
<evidence type="ECO:0000256" key="4">
    <source>
        <dbReference type="ARBA" id="ARBA00034247"/>
    </source>
</evidence>
<dbReference type="Pfam" id="PF00990">
    <property type="entry name" value="GGDEF"/>
    <property type="match status" value="1"/>
</dbReference>
<dbReference type="InterPro" id="IPR029787">
    <property type="entry name" value="Nucleotide_cyclase"/>
</dbReference>
<dbReference type="GO" id="GO:0005886">
    <property type="term" value="C:plasma membrane"/>
    <property type="evidence" value="ECO:0007669"/>
    <property type="project" value="UniProtKB-SubCell"/>
</dbReference>
<dbReference type="GO" id="GO:1902201">
    <property type="term" value="P:negative regulation of bacterial-type flagellum-dependent cell motility"/>
    <property type="evidence" value="ECO:0007669"/>
    <property type="project" value="TreeGrafter"/>
</dbReference>
<comment type="catalytic activity">
    <reaction evidence="4">
        <text>2 GTP = 3',3'-c-di-GMP + 2 diphosphate</text>
        <dbReference type="Rhea" id="RHEA:24898"/>
        <dbReference type="ChEBI" id="CHEBI:33019"/>
        <dbReference type="ChEBI" id="CHEBI:37565"/>
        <dbReference type="ChEBI" id="CHEBI:58805"/>
        <dbReference type="EC" id="2.7.7.65"/>
    </reaction>
</comment>
<dbReference type="SUPFAM" id="SSF55073">
    <property type="entry name" value="Nucleotide cyclase"/>
    <property type="match status" value="1"/>
</dbReference>
<comment type="cofactor">
    <cofactor evidence="1">
        <name>Mg(2+)</name>
        <dbReference type="ChEBI" id="CHEBI:18420"/>
    </cofactor>
</comment>
<dbReference type="PROSITE" id="PS50887">
    <property type="entry name" value="GGDEF"/>
    <property type="match status" value="1"/>
</dbReference>
<dbReference type="Pfam" id="PF00072">
    <property type="entry name" value="Response_reg"/>
    <property type="match status" value="1"/>
</dbReference>
<dbReference type="InterPro" id="IPR043128">
    <property type="entry name" value="Rev_trsase/Diguanyl_cyclase"/>
</dbReference>
<dbReference type="GO" id="GO:0000160">
    <property type="term" value="P:phosphorelay signal transduction system"/>
    <property type="evidence" value="ECO:0007669"/>
    <property type="project" value="InterPro"/>
</dbReference>
<dbReference type="RefSeq" id="WP_044309371.1">
    <property type="nucleotide sequence ID" value="NZ_JAFFRY010000029.1"/>
</dbReference>
<dbReference type="InterPro" id="IPR050469">
    <property type="entry name" value="Diguanylate_Cyclase"/>
</dbReference>
<dbReference type="AlphaFoldDB" id="A0A0P9XG51"/>
<dbReference type="Gene3D" id="3.40.50.2300">
    <property type="match status" value="1"/>
</dbReference>
<dbReference type="PANTHER" id="PTHR45138:SF9">
    <property type="entry name" value="DIGUANYLATE CYCLASE DGCM-RELATED"/>
    <property type="match status" value="1"/>
</dbReference>
<dbReference type="EC" id="2.7.7.65" evidence="3"/>
<dbReference type="NCBIfam" id="TIGR00254">
    <property type="entry name" value="GGDEF"/>
    <property type="match status" value="1"/>
</dbReference>
<proteinExistence type="predicted"/>
<evidence type="ECO:0000259" key="6">
    <source>
        <dbReference type="PROSITE" id="PS50110"/>
    </source>
</evidence>
<accession>A0A0P9XG51</accession>
<dbReference type="InterPro" id="IPR001789">
    <property type="entry name" value="Sig_transdc_resp-reg_receiver"/>
</dbReference>
<dbReference type="GO" id="GO:0052621">
    <property type="term" value="F:diguanylate cyclase activity"/>
    <property type="evidence" value="ECO:0007669"/>
    <property type="project" value="UniProtKB-EC"/>
</dbReference>
<feature type="modified residue" description="4-aspartylphosphate" evidence="5">
    <location>
        <position position="54"/>
    </location>
</feature>
<evidence type="ECO:0000256" key="5">
    <source>
        <dbReference type="PROSITE-ProRule" id="PRU00169"/>
    </source>
</evidence>
<feature type="domain" description="GGDEF" evidence="7">
    <location>
        <begin position="164"/>
        <end position="314"/>
    </location>
</feature>
<evidence type="ECO:0000259" key="7">
    <source>
        <dbReference type="PROSITE" id="PS50887"/>
    </source>
</evidence>
<comment type="subcellular location">
    <subcellularLocation>
        <location evidence="2">Cell inner membrane</location>
    </subcellularLocation>
</comment>
<dbReference type="InterPro" id="IPR000160">
    <property type="entry name" value="GGDEF_dom"/>
</dbReference>
<evidence type="ECO:0000313" key="8">
    <source>
        <dbReference type="EMBL" id="MDH4623194.1"/>
    </source>
</evidence>
<dbReference type="Proteomes" id="UP001162155">
    <property type="component" value="Unassembled WGS sequence"/>
</dbReference>